<gene>
    <name evidence="8" type="ORF">MELIAE_LOCUS12058</name>
</gene>
<evidence type="ECO:0000256" key="4">
    <source>
        <dbReference type="ARBA" id="ARBA00022833"/>
    </source>
</evidence>
<dbReference type="InterPro" id="IPR012337">
    <property type="entry name" value="RNaseH-like_sf"/>
</dbReference>
<dbReference type="InterPro" id="IPR052035">
    <property type="entry name" value="ZnF_BED_domain_contain"/>
</dbReference>
<name>A0A9P0FQ40_BRAAE</name>
<dbReference type="AlphaFoldDB" id="A0A9P0FQ40"/>
<dbReference type="Pfam" id="PF04937">
    <property type="entry name" value="DUF659"/>
    <property type="match status" value="1"/>
</dbReference>
<evidence type="ECO:0000256" key="5">
    <source>
        <dbReference type="ARBA" id="ARBA00023242"/>
    </source>
</evidence>
<comment type="subcellular location">
    <subcellularLocation>
        <location evidence="1">Nucleus</location>
    </subcellularLocation>
</comment>
<feature type="domain" description="DUF659" evidence="6">
    <location>
        <begin position="78"/>
        <end position="164"/>
    </location>
</feature>
<keyword evidence="4" id="KW-0862">Zinc</keyword>
<evidence type="ECO:0000256" key="3">
    <source>
        <dbReference type="ARBA" id="ARBA00022771"/>
    </source>
</evidence>
<evidence type="ECO:0000256" key="1">
    <source>
        <dbReference type="ARBA" id="ARBA00004123"/>
    </source>
</evidence>
<organism evidence="8 9">
    <name type="scientific">Brassicogethes aeneus</name>
    <name type="common">Rape pollen beetle</name>
    <name type="synonym">Meligethes aeneus</name>
    <dbReference type="NCBI Taxonomy" id="1431903"/>
    <lineage>
        <taxon>Eukaryota</taxon>
        <taxon>Metazoa</taxon>
        <taxon>Ecdysozoa</taxon>
        <taxon>Arthropoda</taxon>
        <taxon>Hexapoda</taxon>
        <taxon>Insecta</taxon>
        <taxon>Pterygota</taxon>
        <taxon>Neoptera</taxon>
        <taxon>Endopterygota</taxon>
        <taxon>Coleoptera</taxon>
        <taxon>Polyphaga</taxon>
        <taxon>Cucujiformia</taxon>
        <taxon>Nitidulidae</taxon>
        <taxon>Meligethinae</taxon>
        <taxon>Brassicogethes</taxon>
    </lineage>
</organism>
<protein>
    <recommendedName>
        <fullName evidence="10">Zinc finger bed domain-containing protein 1-like</fullName>
    </recommendedName>
</protein>
<evidence type="ECO:0000256" key="2">
    <source>
        <dbReference type="ARBA" id="ARBA00022723"/>
    </source>
</evidence>
<sequence>MVRRISLDGEYYDGDSESEKRCKILEKEKGDMREKLTKHETESHNLLEDIIKVYRATGGATYETKELLIVITTPSPLLETSIETKLNRHTAQYIAEEMGKIIEKYGPNQFLGFVSDNAKNMQLAGKILNEKYDIIQYGCLSHGLNLLCNDLLKIKSISAVIDKVIDIVKEIKRKQVLYELLRIKQTENKNVEQKAGAIQLPVKTRWSSILVCLKSVYNTKLSLQGVSQEATQIIDKHVKQWILDEEVFWSQISNLINFFQPIGKWLKIVEGDYCTIQFAVNAFHDIKKVIQENISLSPLNDEEKKKLLEFVDKREHFVMKPIHYAAELLNPKSQGSELDETQILSAIECILNIAKSKMNIKEQEIIDEIADYRRRSGKLFGNHFIWKSSFDNPVSWWKGLCSSSLLSKVATRILMMPASSAATERSFIVTFIKKKKEQAY</sequence>
<evidence type="ECO:0008006" key="10">
    <source>
        <dbReference type="Google" id="ProtNLM"/>
    </source>
</evidence>
<keyword evidence="9" id="KW-1185">Reference proteome</keyword>
<dbReference type="SUPFAM" id="SSF53098">
    <property type="entry name" value="Ribonuclease H-like"/>
    <property type="match status" value="1"/>
</dbReference>
<accession>A0A9P0FQ40</accession>
<evidence type="ECO:0000313" key="8">
    <source>
        <dbReference type="EMBL" id="CAH0563072.1"/>
    </source>
</evidence>
<dbReference type="Proteomes" id="UP001154078">
    <property type="component" value="Chromosome 8"/>
</dbReference>
<dbReference type="PANTHER" id="PTHR46481">
    <property type="entry name" value="ZINC FINGER BED DOMAIN-CONTAINING PROTEIN 4"/>
    <property type="match status" value="1"/>
</dbReference>
<dbReference type="PANTHER" id="PTHR46481:SF10">
    <property type="entry name" value="ZINC FINGER BED DOMAIN-CONTAINING PROTEIN 39"/>
    <property type="match status" value="1"/>
</dbReference>
<dbReference type="Pfam" id="PF05699">
    <property type="entry name" value="Dimer_Tnp_hAT"/>
    <property type="match status" value="1"/>
</dbReference>
<dbReference type="GO" id="GO:0008270">
    <property type="term" value="F:zinc ion binding"/>
    <property type="evidence" value="ECO:0007669"/>
    <property type="project" value="UniProtKB-KW"/>
</dbReference>
<dbReference type="OrthoDB" id="6778913at2759"/>
<dbReference type="EMBL" id="OV121139">
    <property type="protein sequence ID" value="CAH0563072.1"/>
    <property type="molecule type" value="Genomic_DNA"/>
</dbReference>
<dbReference type="GO" id="GO:0046983">
    <property type="term" value="F:protein dimerization activity"/>
    <property type="evidence" value="ECO:0007669"/>
    <property type="project" value="InterPro"/>
</dbReference>
<dbReference type="GO" id="GO:0005634">
    <property type="term" value="C:nucleus"/>
    <property type="evidence" value="ECO:0007669"/>
    <property type="project" value="UniProtKB-SubCell"/>
</dbReference>
<keyword evidence="2" id="KW-0479">Metal-binding</keyword>
<evidence type="ECO:0000313" key="9">
    <source>
        <dbReference type="Proteomes" id="UP001154078"/>
    </source>
</evidence>
<reference evidence="8" key="1">
    <citation type="submission" date="2021-12" db="EMBL/GenBank/DDBJ databases">
        <authorList>
            <person name="King R."/>
        </authorList>
    </citation>
    <scope>NUCLEOTIDE SEQUENCE</scope>
</reference>
<evidence type="ECO:0000259" key="7">
    <source>
        <dbReference type="Pfam" id="PF05699"/>
    </source>
</evidence>
<dbReference type="InterPro" id="IPR007021">
    <property type="entry name" value="DUF659"/>
</dbReference>
<feature type="domain" description="HAT C-terminal dimerisation" evidence="7">
    <location>
        <begin position="390"/>
        <end position="428"/>
    </location>
</feature>
<evidence type="ECO:0000259" key="6">
    <source>
        <dbReference type="Pfam" id="PF04937"/>
    </source>
</evidence>
<dbReference type="InterPro" id="IPR008906">
    <property type="entry name" value="HATC_C_dom"/>
</dbReference>
<proteinExistence type="predicted"/>
<keyword evidence="5" id="KW-0539">Nucleus</keyword>
<keyword evidence="3" id="KW-0863">Zinc-finger</keyword>